<keyword evidence="3" id="KW-1185">Reference proteome</keyword>
<dbReference type="Proteomes" id="UP001501578">
    <property type="component" value="Unassembled WGS sequence"/>
</dbReference>
<evidence type="ECO:0000256" key="1">
    <source>
        <dbReference type="SAM" id="SignalP"/>
    </source>
</evidence>
<proteinExistence type="predicted"/>
<sequence length="165" mass="17082">MKRSFAAALAAGAVLVAGTPALAQSAAAPSFGPHGYGAVKLGMTAKQAKATGKITHKLGDSASPCTGWDLKTHPTGKDSVGLYLSKRRGVAVVFAARGMKTREGIGLGATMTQIKKAYPNVTSPADTNPRVAVPGNSRAYYEFMLDAQGRLQEMALGLKTQDCVS</sequence>
<dbReference type="RefSeq" id="WP_343952483.1">
    <property type="nucleotide sequence ID" value="NZ_BAAAHQ010000025.1"/>
</dbReference>
<comment type="caution">
    <text evidence="2">The sequence shown here is derived from an EMBL/GenBank/DDBJ whole genome shotgun (WGS) entry which is preliminary data.</text>
</comment>
<evidence type="ECO:0000313" key="2">
    <source>
        <dbReference type="EMBL" id="GAA0939587.1"/>
    </source>
</evidence>
<feature type="signal peptide" evidence="1">
    <location>
        <begin position="1"/>
        <end position="23"/>
    </location>
</feature>
<name>A0ABN1Q9S4_9ACTN</name>
<reference evidence="2 3" key="1">
    <citation type="journal article" date="2019" name="Int. J. Syst. Evol. Microbiol.">
        <title>The Global Catalogue of Microorganisms (GCM) 10K type strain sequencing project: providing services to taxonomists for standard genome sequencing and annotation.</title>
        <authorList>
            <consortium name="The Broad Institute Genomics Platform"/>
            <consortium name="The Broad Institute Genome Sequencing Center for Infectious Disease"/>
            <person name="Wu L."/>
            <person name="Ma J."/>
        </authorList>
    </citation>
    <scope>NUCLEOTIDE SEQUENCE [LARGE SCALE GENOMIC DNA]</scope>
    <source>
        <strain evidence="2 3">JCM 11136</strain>
    </source>
</reference>
<dbReference type="EMBL" id="BAAAHQ010000025">
    <property type="protein sequence ID" value="GAA0939587.1"/>
    <property type="molecule type" value="Genomic_DNA"/>
</dbReference>
<evidence type="ECO:0008006" key="4">
    <source>
        <dbReference type="Google" id="ProtNLM"/>
    </source>
</evidence>
<protein>
    <recommendedName>
        <fullName evidence="4">Lipoprotein</fullName>
    </recommendedName>
</protein>
<gene>
    <name evidence="2" type="ORF">GCM10009560_50400</name>
</gene>
<feature type="chain" id="PRO_5046059395" description="Lipoprotein" evidence="1">
    <location>
        <begin position="24"/>
        <end position="165"/>
    </location>
</feature>
<accession>A0ABN1Q9S4</accession>
<keyword evidence="1" id="KW-0732">Signal</keyword>
<organism evidence="2 3">
    <name type="scientific">Nonomuraea longicatena</name>
    <dbReference type="NCBI Taxonomy" id="83682"/>
    <lineage>
        <taxon>Bacteria</taxon>
        <taxon>Bacillati</taxon>
        <taxon>Actinomycetota</taxon>
        <taxon>Actinomycetes</taxon>
        <taxon>Streptosporangiales</taxon>
        <taxon>Streptosporangiaceae</taxon>
        <taxon>Nonomuraea</taxon>
    </lineage>
</organism>
<evidence type="ECO:0000313" key="3">
    <source>
        <dbReference type="Proteomes" id="UP001501578"/>
    </source>
</evidence>